<dbReference type="GO" id="GO:1901135">
    <property type="term" value="P:carbohydrate derivative metabolic process"/>
    <property type="evidence" value="ECO:0007669"/>
    <property type="project" value="InterPro"/>
</dbReference>
<dbReference type="eggNOG" id="COG1737">
    <property type="taxonomic scope" value="Bacteria"/>
</dbReference>
<dbReference type="InterPro" id="IPR001347">
    <property type="entry name" value="SIS_dom"/>
</dbReference>
<dbReference type="AlphaFoldDB" id="R4UMI0"/>
<dbReference type="RefSeq" id="WP_016341086.1">
    <property type="nucleotide sequence ID" value="NC_021284.1"/>
</dbReference>
<organism evidence="2 3">
    <name type="scientific">Spiroplasma syrphidicola EA-1</name>
    <dbReference type="NCBI Taxonomy" id="1276229"/>
    <lineage>
        <taxon>Bacteria</taxon>
        <taxon>Bacillati</taxon>
        <taxon>Mycoplasmatota</taxon>
        <taxon>Mollicutes</taxon>
        <taxon>Entomoplasmatales</taxon>
        <taxon>Spiroplasmataceae</taxon>
        <taxon>Spiroplasma</taxon>
    </lineage>
</organism>
<keyword evidence="3" id="KW-1185">Reference proteome</keyword>
<dbReference type="InterPro" id="IPR046348">
    <property type="entry name" value="SIS_dom_sf"/>
</dbReference>
<reference evidence="2 3" key="1">
    <citation type="journal article" date="2013" name="Genome Biol. Evol.">
        <title>Complete genomes of two dipteran-associated spiroplasmas provided insights into the origin, dynamics, and impacts of viral invasion in spiroplasma.</title>
        <authorList>
            <person name="Ku C."/>
            <person name="Lo W.S."/>
            <person name="Chen L.L."/>
            <person name="Kuo C.H."/>
        </authorList>
    </citation>
    <scope>NUCLEOTIDE SEQUENCE [LARGE SCALE GENOMIC DNA]</scope>
    <source>
        <strain evidence="2">EA-1</strain>
    </source>
</reference>
<dbReference type="EMBL" id="CP005078">
    <property type="protein sequence ID" value="AGM26446.1"/>
    <property type="molecule type" value="Genomic_DNA"/>
</dbReference>
<dbReference type="HOGENOM" id="CLU_959455_0_0_14"/>
<dbReference type="CDD" id="cd05013">
    <property type="entry name" value="SIS_RpiR"/>
    <property type="match status" value="1"/>
</dbReference>
<evidence type="ECO:0000313" key="3">
    <source>
        <dbReference type="Proteomes" id="UP000013963"/>
    </source>
</evidence>
<dbReference type="PANTHER" id="PTHR30514">
    <property type="entry name" value="GLUCOKINASE"/>
    <property type="match status" value="1"/>
</dbReference>
<dbReference type="GO" id="GO:0003700">
    <property type="term" value="F:DNA-binding transcription factor activity"/>
    <property type="evidence" value="ECO:0007669"/>
    <property type="project" value="InterPro"/>
</dbReference>
<dbReference type="InterPro" id="IPR047640">
    <property type="entry name" value="RpiR-like"/>
</dbReference>
<dbReference type="Proteomes" id="UP000013963">
    <property type="component" value="Chromosome"/>
</dbReference>
<dbReference type="OrthoDB" id="388021at2"/>
<protein>
    <recommendedName>
        <fullName evidence="1">SIS domain-containing protein</fullName>
    </recommendedName>
</protein>
<feature type="domain" description="SIS" evidence="1">
    <location>
        <begin position="121"/>
        <end position="267"/>
    </location>
</feature>
<accession>R4UMI0</accession>
<evidence type="ECO:0000259" key="1">
    <source>
        <dbReference type="PROSITE" id="PS51464"/>
    </source>
</evidence>
<dbReference type="PATRIC" id="fig|1276229.3.peg.852"/>
<dbReference type="PANTHER" id="PTHR30514:SF1">
    <property type="entry name" value="HTH-TYPE TRANSCRIPTIONAL REGULATOR HEXR-RELATED"/>
    <property type="match status" value="1"/>
</dbReference>
<evidence type="ECO:0000313" key="2">
    <source>
        <dbReference type="EMBL" id="AGM26446.1"/>
    </source>
</evidence>
<dbReference type="Pfam" id="PF01380">
    <property type="entry name" value="SIS"/>
    <property type="match status" value="1"/>
</dbReference>
<dbReference type="SUPFAM" id="SSF53697">
    <property type="entry name" value="SIS domain"/>
    <property type="match status" value="1"/>
</dbReference>
<dbReference type="PROSITE" id="PS51464">
    <property type="entry name" value="SIS"/>
    <property type="match status" value="1"/>
</dbReference>
<dbReference type="STRING" id="1276229.SSYRP_v1c08570"/>
<dbReference type="Gene3D" id="1.10.10.10">
    <property type="entry name" value="Winged helix-like DNA-binding domain superfamily/Winged helix DNA-binding domain"/>
    <property type="match status" value="1"/>
</dbReference>
<dbReference type="InterPro" id="IPR035472">
    <property type="entry name" value="RpiR-like_SIS"/>
</dbReference>
<dbReference type="GO" id="GO:0003677">
    <property type="term" value="F:DNA binding"/>
    <property type="evidence" value="ECO:0007669"/>
    <property type="project" value="InterPro"/>
</dbReference>
<proteinExistence type="predicted"/>
<dbReference type="KEGG" id="ssyr:SSYRP_v1c08570"/>
<dbReference type="InterPro" id="IPR036388">
    <property type="entry name" value="WH-like_DNA-bd_sf"/>
</dbReference>
<sequence>MDSNKDVFLDLSMLAGRELDFYYFTINNYDFLINSNLQTLSQKYGVGMSFIYGFFKKLNVSGLKEYIYKLGILHGVSLITKKNDKNGCNSQVLTLIQDNYQVSNNINVVMFQDQQAKFDELVAILSQAKKIYAFGAGHSLIALTDLCGMLTHFGLVTQILERGKNITKTISSMTKDDILIIFSMRGLNDFHLQLLKLIRRERIPGQVVLITSNLNSELNKYTNLSIFIDNQIRRIDDLEDNLIFSPLWSFLFFTDYLKNLFYIKNKKLIDAKDSFLQEMNSWHDNKRIEK</sequence>
<dbReference type="Gene3D" id="3.40.50.10490">
    <property type="entry name" value="Glucose-6-phosphate isomerase like protein, domain 1"/>
    <property type="match status" value="1"/>
</dbReference>
<gene>
    <name evidence="2" type="ORF">SSYRP_v1c08570</name>
</gene>
<dbReference type="GO" id="GO:0097367">
    <property type="term" value="F:carbohydrate derivative binding"/>
    <property type="evidence" value="ECO:0007669"/>
    <property type="project" value="InterPro"/>
</dbReference>
<name>R4UMI0_9MOLU</name>